<reference evidence="2 3" key="1">
    <citation type="journal article" date="2015" name="Fungal Genet. Biol.">
        <title>Evolution of novel wood decay mechanisms in Agaricales revealed by the genome sequences of Fistulina hepatica and Cylindrobasidium torrendii.</title>
        <authorList>
            <person name="Floudas D."/>
            <person name="Held B.W."/>
            <person name="Riley R."/>
            <person name="Nagy L.G."/>
            <person name="Koehler G."/>
            <person name="Ransdell A.S."/>
            <person name="Younus H."/>
            <person name="Chow J."/>
            <person name="Chiniquy J."/>
            <person name="Lipzen A."/>
            <person name="Tritt A."/>
            <person name="Sun H."/>
            <person name="Haridas S."/>
            <person name="LaButti K."/>
            <person name="Ohm R.A."/>
            <person name="Kues U."/>
            <person name="Blanchette R.A."/>
            <person name="Grigoriev I.V."/>
            <person name="Minto R.E."/>
            <person name="Hibbett D.S."/>
        </authorList>
    </citation>
    <scope>NUCLEOTIDE SEQUENCE [LARGE SCALE GENOMIC DNA]</scope>
    <source>
        <strain evidence="2 3">FP15055 ss-10</strain>
    </source>
</reference>
<dbReference type="AlphaFoldDB" id="A0A0D7AR98"/>
<protein>
    <submittedName>
        <fullName evidence="2">Uncharacterized protein</fullName>
    </submittedName>
</protein>
<feature type="compositionally biased region" description="Polar residues" evidence="1">
    <location>
        <begin position="8"/>
        <end position="65"/>
    </location>
</feature>
<keyword evidence="3" id="KW-1185">Reference proteome</keyword>
<accession>A0A0D7AR98</accession>
<evidence type="ECO:0000313" key="2">
    <source>
        <dbReference type="EMBL" id="KIY60878.1"/>
    </source>
</evidence>
<name>A0A0D7AR98_9AGAR</name>
<feature type="compositionally biased region" description="Basic and acidic residues" evidence="1">
    <location>
        <begin position="242"/>
        <end position="252"/>
    </location>
</feature>
<proteinExistence type="predicted"/>
<feature type="region of interest" description="Disordered" evidence="1">
    <location>
        <begin position="1"/>
        <end position="266"/>
    </location>
</feature>
<organism evidence="2 3">
    <name type="scientific">Cylindrobasidium torrendii FP15055 ss-10</name>
    <dbReference type="NCBI Taxonomy" id="1314674"/>
    <lineage>
        <taxon>Eukaryota</taxon>
        <taxon>Fungi</taxon>
        <taxon>Dikarya</taxon>
        <taxon>Basidiomycota</taxon>
        <taxon>Agaricomycotina</taxon>
        <taxon>Agaricomycetes</taxon>
        <taxon>Agaricomycetidae</taxon>
        <taxon>Agaricales</taxon>
        <taxon>Marasmiineae</taxon>
        <taxon>Physalacriaceae</taxon>
        <taxon>Cylindrobasidium</taxon>
    </lineage>
</organism>
<dbReference type="EMBL" id="KN881186">
    <property type="protein sequence ID" value="KIY60878.1"/>
    <property type="molecule type" value="Genomic_DNA"/>
</dbReference>
<sequence length="266" mass="28875">MPPAPVDIQQQAPTSNIKSARSLNPRTPLPSVQESTSWDNRQPQYVDMQQQALASNIKSARSLNPRTPLPPIQESTSWDNRQPQYVDIQQQAPASNIKSAQSSLNPRPPLPPVQESTSRDNRQPQYQGEVSPRHVHQRQLNPSGYHGGTVSSAPRGHSHREEQSQQNRANALPFDDDLDAMSISDGSSARSSGTMSTMSTMSSLSSLSSLSSVSSVSSASTIRPTHYPSSPQGAHSRTHGASGRDTHSERSSRGPPAPGRVHRDKI</sequence>
<evidence type="ECO:0000313" key="3">
    <source>
        <dbReference type="Proteomes" id="UP000054007"/>
    </source>
</evidence>
<gene>
    <name evidence="2" type="ORF">CYLTODRAFT_264771</name>
</gene>
<feature type="compositionally biased region" description="Low complexity" evidence="1">
    <location>
        <begin position="181"/>
        <end position="223"/>
    </location>
</feature>
<evidence type="ECO:0000256" key="1">
    <source>
        <dbReference type="SAM" id="MobiDB-lite"/>
    </source>
</evidence>
<dbReference type="Proteomes" id="UP000054007">
    <property type="component" value="Unassembled WGS sequence"/>
</dbReference>
<feature type="compositionally biased region" description="Polar residues" evidence="1">
    <location>
        <begin position="73"/>
        <end position="105"/>
    </location>
</feature>